<dbReference type="Proteomes" id="UP001210865">
    <property type="component" value="Chromosome"/>
</dbReference>
<keyword evidence="3" id="KW-1185">Reference proteome</keyword>
<reference evidence="2 3" key="1">
    <citation type="submission" date="2022-12" db="EMBL/GenBank/DDBJ databases">
        <title>Sphingomonas abieness sp. nov., an endophytic bacterium isolated from Abies koreana.</title>
        <authorList>
            <person name="Jiang L."/>
            <person name="Lee J."/>
        </authorList>
    </citation>
    <scope>NUCLEOTIDE SEQUENCE [LARGE SCALE GENOMIC DNA]</scope>
    <source>
        <strain evidence="3">PAMB 00755</strain>
    </source>
</reference>
<keyword evidence="1" id="KW-0472">Membrane</keyword>
<protein>
    <recommendedName>
        <fullName evidence="4">Heme exporter protein D</fullName>
    </recommendedName>
</protein>
<feature type="transmembrane region" description="Helical" evidence="1">
    <location>
        <begin position="6"/>
        <end position="27"/>
    </location>
</feature>
<name>A0ABY7NRC8_9SPHN</name>
<evidence type="ECO:0000256" key="1">
    <source>
        <dbReference type="SAM" id="Phobius"/>
    </source>
</evidence>
<evidence type="ECO:0000313" key="3">
    <source>
        <dbReference type="Proteomes" id="UP001210865"/>
    </source>
</evidence>
<gene>
    <name evidence="2" type="ORF">PBT88_08320</name>
</gene>
<dbReference type="RefSeq" id="WP_270078728.1">
    <property type="nucleotide sequence ID" value="NZ_CP115174.1"/>
</dbReference>
<organism evidence="2 3">
    <name type="scientific">Sphingomonas abietis</name>
    <dbReference type="NCBI Taxonomy" id="3012344"/>
    <lineage>
        <taxon>Bacteria</taxon>
        <taxon>Pseudomonadati</taxon>
        <taxon>Pseudomonadota</taxon>
        <taxon>Alphaproteobacteria</taxon>
        <taxon>Sphingomonadales</taxon>
        <taxon>Sphingomonadaceae</taxon>
        <taxon>Sphingomonas</taxon>
    </lineage>
</organism>
<keyword evidence="1" id="KW-0812">Transmembrane</keyword>
<dbReference type="EMBL" id="CP115174">
    <property type="protein sequence ID" value="WBO24099.1"/>
    <property type="molecule type" value="Genomic_DNA"/>
</dbReference>
<evidence type="ECO:0000313" key="2">
    <source>
        <dbReference type="EMBL" id="WBO24099.1"/>
    </source>
</evidence>
<proteinExistence type="predicted"/>
<evidence type="ECO:0008006" key="4">
    <source>
        <dbReference type="Google" id="ProtNLM"/>
    </source>
</evidence>
<keyword evidence="1" id="KW-1133">Transmembrane helix</keyword>
<sequence>MNQWPFVLAAYGVAGLGTLAITLASFVQMRRAERAADALKRR</sequence>
<accession>A0ABY7NRC8</accession>